<comment type="caution">
    <text evidence="2">The sequence shown here is derived from an EMBL/GenBank/DDBJ whole genome shotgun (WGS) entry which is preliminary data.</text>
</comment>
<evidence type="ECO:0000313" key="3">
    <source>
        <dbReference type="Proteomes" id="UP000298663"/>
    </source>
</evidence>
<accession>A0A4U5LUT5</accession>
<evidence type="ECO:0000313" key="2">
    <source>
        <dbReference type="EMBL" id="TKR59877.1"/>
    </source>
</evidence>
<name>A0A4U5LUT5_STECR</name>
<proteinExistence type="predicted"/>
<gene>
    <name evidence="2" type="ORF">L596_029487</name>
</gene>
<protein>
    <submittedName>
        <fullName evidence="2">Uncharacterized protein</fullName>
    </submittedName>
</protein>
<keyword evidence="3" id="KW-1185">Reference proteome</keyword>
<dbReference type="EMBL" id="AZBU02000012">
    <property type="protein sequence ID" value="TKR59877.1"/>
    <property type="molecule type" value="Genomic_DNA"/>
</dbReference>
<dbReference type="Proteomes" id="UP000298663">
    <property type="component" value="Unassembled WGS sequence"/>
</dbReference>
<feature type="chain" id="PRO_5020589056" evidence="1">
    <location>
        <begin position="18"/>
        <end position="83"/>
    </location>
</feature>
<keyword evidence="1" id="KW-0732">Signal</keyword>
<organism evidence="2 3">
    <name type="scientific">Steinernema carpocapsae</name>
    <name type="common">Entomopathogenic nematode</name>
    <dbReference type="NCBI Taxonomy" id="34508"/>
    <lineage>
        <taxon>Eukaryota</taxon>
        <taxon>Metazoa</taxon>
        <taxon>Ecdysozoa</taxon>
        <taxon>Nematoda</taxon>
        <taxon>Chromadorea</taxon>
        <taxon>Rhabditida</taxon>
        <taxon>Tylenchina</taxon>
        <taxon>Panagrolaimomorpha</taxon>
        <taxon>Strongyloidoidea</taxon>
        <taxon>Steinernematidae</taxon>
        <taxon>Steinernema</taxon>
    </lineage>
</organism>
<reference evidence="2 3" key="1">
    <citation type="journal article" date="2015" name="Genome Biol.">
        <title>Comparative genomics of Steinernema reveals deeply conserved gene regulatory networks.</title>
        <authorList>
            <person name="Dillman A.R."/>
            <person name="Macchietto M."/>
            <person name="Porter C.F."/>
            <person name="Rogers A."/>
            <person name="Williams B."/>
            <person name="Antoshechkin I."/>
            <person name="Lee M.M."/>
            <person name="Goodwin Z."/>
            <person name="Lu X."/>
            <person name="Lewis E.E."/>
            <person name="Goodrich-Blair H."/>
            <person name="Stock S.P."/>
            <person name="Adams B.J."/>
            <person name="Sternberg P.W."/>
            <person name="Mortazavi A."/>
        </authorList>
    </citation>
    <scope>NUCLEOTIDE SEQUENCE [LARGE SCALE GENOMIC DNA]</scope>
    <source>
        <strain evidence="2 3">ALL</strain>
    </source>
</reference>
<sequence length="83" mass="9761">MFLPYLLLSCLFCKVLAQDLEEPFYVEAYERLQSDVLTREKRFILPTPSSCLRCCLKTSRCPCPYVCRLVKDFVIDLIDEMID</sequence>
<evidence type="ECO:0000256" key="1">
    <source>
        <dbReference type="SAM" id="SignalP"/>
    </source>
</evidence>
<feature type="signal peptide" evidence="1">
    <location>
        <begin position="1"/>
        <end position="17"/>
    </location>
</feature>
<reference evidence="2 3" key="2">
    <citation type="journal article" date="2019" name="G3 (Bethesda)">
        <title>Hybrid Assembly of the Genome of the Entomopathogenic Nematode Steinernema carpocapsae Identifies the X-Chromosome.</title>
        <authorList>
            <person name="Serra L."/>
            <person name="Macchietto M."/>
            <person name="Macias-Munoz A."/>
            <person name="McGill C.J."/>
            <person name="Rodriguez I.M."/>
            <person name="Rodriguez B."/>
            <person name="Murad R."/>
            <person name="Mortazavi A."/>
        </authorList>
    </citation>
    <scope>NUCLEOTIDE SEQUENCE [LARGE SCALE GENOMIC DNA]</scope>
    <source>
        <strain evidence="2 3">ALL</strain>
    </source>
</reference>
<dbReference type="AlphaFoldDB" id="A0A4U5LUT5"/>